<dbReference type="SUPFAM" id="SSF55961">
    <property type="entry name" value="Bet v1-like"/>
    <property type="match status" value="1"/>
</dbReference>
<dbReference type="AlphaFoldDB" id="A0A494XWF7"/>
<reference evidence="7 8" key="1">
    <citation type="submission" date="2018-10" db="EMBL/GenBank/DDBJ databases">
        <title>Robbsia sp. DHC34, isolated from soil.</title>
        <authorList>
            <person name="Gao Z.-H."/>
            <person name="Qiu L.-H."/>
        </authorList>
    </citation>
    <scope>NUCLEOTIDE SEQUENCE [LARGE SCALE GENOMIC DNA]</scope>
    <source>
        <strain evidence="7 8">DHC34</strain>
    </source>
</reference>
<evidence type="ECO:0000256" key="2">
    <source>
        <dbReference type="ARBA" id="ARBA00022723"/>
    </source>
</evidence>
<dbReference type="InterPro" id="IPR050584">
    <property type="entry name" value="Cholesterol_7-desaturase"/>
</dbReference>
<keyword evidence="7" id="KW-0223">Dioxygenase</keyword>
<feature type="domain" description="Rieske" evidence="6">
    <location>
        <begin position="25"/>
        <end position="127"/>
    </location>
</feature>
<keyword evidence="2" id="KW-0479">Metal-binding</keyword>
<keyword evidence="1" id="KW-0001">2Fe-2S</keyword>
<evidence type="ECO:0000313" key="8">
    <source>
        <dbReference type="Proteomes" id="UP000270342"/>
    </source>
</evidence>
<dbReference type="GO" id="GO:0051537">
    <property type="term" value="F:2 iron, 2 sulfur cluster binding"/>
    <property type="evidence" value="ECO:0007669"/>
    <property type="project" value="UniProtKB-KW"/>
</dbReference>
<keyword evidence="3" id="KW-0560">Oxidoreductase</keyword>
<gene>
    <name evidence="7" type="ORF">D7S86_16450</name>
</gene>
<keyword evidence="5" id="KW-0411">Iron-sulfur</keyword>
<dbReference type="GO" id="GO:0046872">
    <property type="term" value="F:metal ion binding"/>
    <property type="evidence" value="ECO:0007669"/>
    <property type="project" value="UniProtKB-KW"/>
</dbReference>
<dbReference type="Gene3D" id="2.102.10.10">
    <property type="entry name" value="Rieske [2Fe-2S] iron-sulphur domain"/>
    <property type="match status" value="1"/>
</dbReference>
<keyword evidence="8" id="KW-1185">Reference proteome</keyword>
<dbReference type="SUPFAM" id="SSF50022">
    <property type="entry name" value="ISP domain"/>
    <property type="match status" value="1"/>
</dbReference>
<dbReference type="PROSITE" id="PS51296">
    <property type="entry name" value="RIESKE"/>
    <property type="match status" value="1"/>
</dbReference>
<evidence type="ECO:0000256" key="4">
    <source>
        <dbReference type="ARBA" id="ARBA00023004"/>
    </source>
</evidence>
<evidence type="ECO:0000256" key="5">
    <source>
        <dbReference type="ARBA" id="ARBA00023014"/>
    </source>
</evidence>
<dbReference type="Pfam" id="PF00355">
    <property type="entry name" value="Rieske"/>
    <property type="match status" value="1"/>
</dbReference>
<dbReference type="PANTHER" id="PTHR21266:SF57">
    <property type="entry name" value="3-CHLOROBENZOATE-3,4-DIOXYGENASE"/>
    <property type="match status" value="1"/>
</dbReference>
<dbReference type="GO" id="GO:0051213">
    <property type="term" value="F:dioxygenase activity"/>
    <property type="evidence" value="ECO:0007669"/>
    <property type="project" value="UniProtKB-KW"/>
</dbReference>
<dbReference type="OrthoDB" id="9790995at2"/>
<evidence type="ECO:0000256" key="1">
    <source>
        <dbReference type="ARBA" id="ARBA00022714"/>
    </source>
</evidence>
<sequence length="346" mass="38411">MNTHLLPPPNCTFSQEDWQRLATHWYPVAESSKVTDAPVSATLLDEPLVIYRADGELVVARDICPHRGVPLSIGTHDGQGVVCRYHGLRFGAQGRCNRIPASPDSAIPAKLHLRTYPSIERYGLIWTCIGVPQGESSEPVIPKMPHWDDAGFQQIVVPQFDIGGFAGRQIEGFLDVAHFGWVHTETFGDPANTEVPAYTTVETAEGFHADYRSDVGNYPIGATQRGQPGFEWLRHFEVHLPFTATLTVHFPDDGRLVIMNAASPVSSRKTRLFAPIAKNFDTDLPVEAVHDFNLRVFEEDRLLVETQRPEYLPLDPALEAHIPADRSSIAYRKGLRKMGFGALLAA</sequence>
<evidence type="ECO:0000313" key="7">
    <source>
        <dbReference type="EMBL" id="RKP53316.1"/>
    </source>
</evidence>
<proteinExistence type="predicted"/>
<dbReference type="Proteomes" id="UP000270342">
    <property type="component" value="Unassembled WGS sequence"/>
</dbReference>
<evidence type="ECO:0000256" key="3">
    <source>
        <dbReference type="ARBA" id="ARBA00023002"/>
    </source>
</evidence>
<dbReference type="RefSeq" id="WP_121087944.1">
    <property type="nucleotide sequence ID" value="NZ_RBZU01000007.1"/>
</dbReference>
<dbReference type="EMBL" id="RBZU01000007">
    <property type="protein sequence ID" value="RKP53316.1"/>
    <property type="molecule type" value="Genomic_DNA"/>
</dbReference>
<accession>A0A494XWF7</accession>
<name>A0A494XWF7_9BURK</name>
<dbReference type="Gene3D" id="3.90.380.10">
    <property type="entry name" value="Naphthalene 1,2-dioxygenase Alpha Subunit, Chain A, domain 1"/>
    <property type="match status" value="1"/>
</dbReference>
<dbReference type="PANTHER" id="PTHR21266">
    <property type="entry name" value="IRON-SULFUR DOMAIN CONTAINING PROTEIN"/>
    <property type="match status" value="1"/>
</dbReference>
<keyword evidence="4" id="KW-0408">Iron</keyword>
<protein>
    <submittedName>
        <fullName evidence="7">Aromatic ring-hydroxylating dioxygenase subunit alpha</fullName>
    </submittedName>
</protein>
<dbReference type="InterPro" id="IPR036922">
    <property type="entry name" value="Rieske_2Fe-2S_sf"/>
</dbReference>
<dbReference type="InterPro" id="IPR044043">
    <property type="entry name" value="VanA_C_cat"/>
</dbReference>
<dbReference type="Pfam" id="PF19112">
    <property type="entry name" value="VanA_C"/>
    <property type="match status" value="1"/>
</dbReference>
<evidence type="ECO:0000259" key="6">
    <source>
        <dbReference type="PROSITE" id="PS51296"/>
    </source>
</evidence>
<organism evidence="7 8">
    <name type="scientific">Pararobbsia silviterrae</name>
    <dbReference type="NCBI Taxonomy" id="1792498"/>
    <lineage>
        <taxon>Bacteria</taxon>
        <taxon>Pseudomonadati</taxon>
        <taxon>Pseudomonadota</taxon>
        <taxon>Betaproteobacteria</taxon>
        <taxon>Burkholderiales</taxon>
        <taxon>Burkholderiaceae</taxon>
        <taxon>Pararobbsia</taxon>
    </lineage>
</organism>
<comment type="caution">
    <text evidence="7">The sequence shown here is derived from an EMBL/GenBank/DDBJ whole genome shotgun (WGS) entry which is preliminary data.</text>
</comment>
<dbReference type="InterPro" id="IPR017941">
    <property type="entry name" value="Rieske_2Fe-2S"/>
</dbReference>